<reference evidence="1" key="1">
    <citation type="submission" date="2021-01" db="EMBL/GenBank/DDBJ databases">
        <title>Whole genome shotgun sequence of Dactylosporangium siamense NBRC 106093.</title>
        <authorList>
            <person name="Komaki H."/>
            <person name="Tamura T."/>
        </authorList>
    </citation>
    <scope>NUCLEOTIDE SEQUENCE</scope>
    <source>
        <strain evidence="1">NBRC 106093</strain>
    </source>
</reference>
<accession>A0A919UE51</accession>
<dbReference type="EMBL" id="BONQ01000169">
    <property type="protein sequence ID" value="GIG52104.1"/>
    <property type="molecule type" value="Genomic_DNA"/>
</dbReference>
<dbReference type="AlphaFoldDB" id="A0A919UE51"/>
<dbReference type="RefSeq" id="WP_203853708.1">
    <property type="nucleotide sequence ID" value="NZ_BAAAVW010000037.1"/>
</dbReference>
<evidence type="ECO:0000313" key="1">
    <source>
        <dbReference type="EMBL" id="GIG52104.1"/>
    </source>
</evidence>
<name>A0A919UE51_9ACTN</name>
<organism evidence="1 2">
    <name type="scientific">Dactylosporangium siamense</name>
    <dbReference type="NCBI Taxonomy" id="685454"/>
    <lineage>
        <taxon>Bacteria</taxon>
        <taxon>Bacillati</taxon>
        <taxon>Actinomycetota</taxon>
        <taxon>Actinomycetes</taxon>
        <taxon>Micromonosporales</taxon>
        <taxon>Micromonosporaceae</taxon>
        <taxon>Dactylosporangium</taxon>
    </lineage>
</organism>
<proteinExistence type="predicted"/>
<evidence type="ECO:0000313" key="2">
    <source>
        <dbReference type="Proteomes" id="UP000660611"/>
    </source>
</evidence>
<keyword evidence="2" id="KW-1185">Reference proteome</keyword>
<dbReference type="Proteomes" id="UP000660611">
    <property type="component" value="Unassembled WGS sequence"/>
</dbReference>
<comment type="caution">
    <text evidence="1">The sequence shown here is derived from an EMBL/GenBank/DDBJ whole genome shotgun (WGS) entry which is preliminary data.</text>
</comment>
<gene>
    <name evidence="1" type="ORF">Dsi01nite_101450</name>
</gene>
<protein>
    <submittedName>
        <fullName evidence="1">Uncharacterized protein</fullName>
    </submittedName>
</protein>
<sequence>MNTQIEEEPEVNIHPILLTELVRQRQLHMLDEAKHWSSRVKLRRRASRSGAAA</sequence>